<comment type="caution">
    <text evidence="2">The sequence shown here is derived from an EMBL/GenBank/DDBJ whole genome shotgun (WGS) entry which is preliminary data.</text>
</comment>
<feature type="compositionally biased region" description="Basic and acidic residues" evidence="1">
    <location>
        <begin position="306"/>
        <end position="316"/>
    </location>
</feature>
<sequence length="316" mass="35234">MEIMPVKYEEFFNEEFGLDVSTTASASTSPQSDFFLSEDLWKKFESEYSELFRATYFDDFVKELTIDNPIDSLFAQVEDEERQQGFCNVFKAESSDNVMLHNHDCMWAGHCGSSEHPVEESRLTDKFDSKPLSPMIGAGAMQYAAPVACKGAMSQTPAQQSLLKPSLRSAGLPVINMTITPQTPPMSDDEDKHQIKQTQVLKIFPTPDDYDDTDQDLCEYFDGKLDGEEDAEESSSESSSSSSSSSSSESEDEEEPQPGPSTSYPSNVTSIRSNVYATENDHSYHKDKNASMRMSNLGIDTPSDSGKFELLETSRY</sequence>
<feature type="compositionally biased region" description="Polar residues" evidence="1">
    <location>
        <begin position="260"/>
        <end position="277"/>
    </location>
</feature>
<gene>
    <name evidence="2" type="ORF">HHI36_019221</name>
</gene>
<feature type="region of interest" description="Disordered" evidence="1">
    <location>
        <begin position="227"/>
        <end position="316"/>
    </location>
</feature>
<accession>A0ABD2P2C4</accession>
<evidence type="ECO:0000313" key="3">
    <source>
        <dbReference type="Proteomes" id="UP001516400"/>
    </source>
</evidence>
<protein>
    <submittedName>
        <fullName evidence="2">Uncharacterized protein</fullName>
    </submittedName>
</protein>
<evidence type="ECO:0000256" key="1">
    <source>
        <dbReference type="SAM" id="MobiDB-lite"/>
    </source>
</evidence>
<dbReference type="EMBL" id="JABFTP020000165">
    <property type="protein sequence ID" value="KAL3285097.1"/>
    <property type="molecule type" value="Genomic_DNA"/>
</dbReference>
<feature type="compositionally biased region" description="Basic and acidic residues" evidence="1">
    <location>
        <begin position="279"/>
        <end position="290"/>
    </location>
</feature>
<feature type="compositionally biased region" description="Low complexity" evidence="1">
    <location>
        <begin position="236"/>
        <end position="248"/>
    </location>
</feature>
<evidence type="ECO:0000313" key="2">
    <source>
        <dbReference type="EMBL" id="KAL3285097.1"/>
    </source>
</evidence>
<name>A0ABD2P2C4_9CUCU</name>
<organism evidence="2 3">
    <name type="scientific">Cryptolaemus montrouzieri</name>
    <dbReference type="NCBI Taxonomy" id="559131"/>
    <lineage>
        <taxon>Eukaryota</taxon>
        <taxon>Metazoa</taxon>
        <taxon>Ecdysozoa</taxon>
        <taxon>Arthropoda</taxon>
        <taxon>Hexapoda</taxon>
        <taxon>Insecta</taxon>
        <taxon>Pterygota</taxon>
        <taxon>Neoptera</taxon>
        <taxon>Endopterygota</taxon>
        <taxon>Coleoptera</taxon>
        <taxon>Polyphaga</taxon>
        <taxon>Cucujiformia</taxon>
        <taxon>Coccinelloidea</taxon>
        <taxon>Coccinellidae</taxon>
        <taxon>Scymninae</taxon>
        <taxon>Scymnini</taxon>
        <taxon>Cryptolaemus</taxon>
    </lineage>
</organism>
<reference evidence="2 3" key="1">
    <citation type="journal article" date="2021" name="BMC Biol.">
        <title>Horizontally acquired antibacterial genes associated with adaptive radiation of ladybird beetles.</title>
        <authorList>
            <person name="Li H.S."/>
            <person name="Tang X.F."/>
            <person name="Huang Y.H."/>
            <person name="Xu Z.Y."/>
            <person name="Chen M.L."/>
            <person name="Du X.Y."/>
            <person name="Qiu B.Y."/>
            <person name="Chen P.T."/>
            <person name="Zhang W."/>
            <person name="Slipinski A."/>
            <person name="Escalona H.E."/>
            <person name="Waterhouse R.M."/>
            <person name="Zwick A."/>
            <person name="Pang H."/>
        </authorList>
    </citation>
    <scope>NUCLEOTIDE SEQUENCE [LARGE SCALE GENOMIC DNA]</scope>
    <source>
        <strain evidence="2">SYSU2018</strain>
    </source>
</reference>
<proteinExistence type="predicted"/>
<dbReference type="Proteomes" id="UP001516400">
    <property type="component" value="Unassembled WGS sequence"/>
</dbReference>
<keyword evidence="3" id="KW-1185">Reference proteome</keyword>
<dbReference type="AlphaFoldDB" id="A0ABD2P2C4"/>